<protein>
    <submittedName>
        <fullName evidence="1">(northern house mosquito) hypothetical protein</fullName>
    </submittedName>
</protein>
<name>A0A8D8BV15_CULPI</name>
<evidence type="ECO:0000313" key="1">
    <source>
        <dbReference type="EMBL" id="CAG6481790.1"/>
    </source>
</evidence>
<sequence>MMSTCTRTLHLGYKPRAGRRRRKETKIFPSRSLCCKVVFHSPLQSHYSVCHRESEKQSFFSSLYTLFTRTALYPRCAPRVYTACKLECAVRGELEHGSLVCLRFICTENLYGVLAFREDWF</sequence>
<accession>A0A8D8BV15</accession>
<dbReference type="EMBL" id="HBUE01091493">
    <property type="protein sequence ID" value="CAG6481790.1"/>
    <property type="molecule type" value="Transcribed_RNA"/>
</dbReference>
<dbReference type="AlphaFoldDB" id="A0A8D8BV15"/>
<organism evidence="1">
    <name type="scientific">Culex pipiens</name>
    <name type="common">House mosquito</name>
    <dbReference type="NCBI Taxonomy" id="7175"/>
    <lineage>
        <taxon>Eukaryota</taxon>
        <taxon>Metazoa</taxon>
        <taxon>Ecdysozoa</taxon>
        <taxon>Arthropoda</taxon>
        <taxon>Hexapoda</taxon>
        <taxon>Insecta</taxon>
        <taxon>Pterygota</taxon>
        <taxon>Neoptera</taxon>
        <taxon>Endopterygota</taxon>
        <taxon>Diptera</taxon>
        <taxon>Nematocera</taxon>
        <taxon>Culicoidea</taxon>
        <taxon>Culicidae</taxon>
        <taxon>Culicinae</taxon>
        <taxon>Culicini</taxon>
        <taxon>Culex</taxon>
        <taxon>Culex</taxon>
    </lineage>
</organism>
<reference evidence="1" key="1">
    <citation type="submission" date="2021-05" db="EMBL/GenBank/DDBJ databases">
        <authorList>
            <person name="Alioto T."/>
            <person name="Alioto T."/>
            <person name="Gomez Garrido J."/>
        </authorList>
    </citation>
    <scope>NUCLEOTIDE SEQUENCE</scope>
</reference>
<proteinExistence type="predicted"/>